<evidence type="ECO:0000313" key="1">
    <source>
        <dbReference type="EMBL" id="KAK8202087.1"/>
    </source>
</evidence>
<protein>
    <submittedName>
        <fullName evidence="1">Bud site selection protein bud4</fullName>
    </submittedName>
</protein>
<name>A0ACC3S8Z7_9PEZI</name>
<gene>
    <name evidence="1" type="primary">BUD4</name>
    <name evidence="1" type="ORF">M8818_005613</name>
</gene>
<comment type="caution">
    <text evidence="1">The sequence shown here is derived from an EMBL/GenBank/DDBJ whole genome shotgun (WGS) entry which is preliminary data.</text>
</comment>
<organism evidence="1 2">
    <name type="scientific">Zalaria obscura</name>
    <dbReference type="NCBI Taxonomy" id="2024903"/>
    <lineage>
        <taxon>Eukaryota</taxon>
        <taxon>Fungi</taxon>
        <taxon>Dikarya</taxon>
        <taxon>Ascomycota</taxon>
        <taxon>Pezizomycotina</taxon>
        <taxon>Dothideomycetes</taxon>
        <taxon>Dothideomycetidae</taxon>
        <taxon>Dothideales</taxon>
        <taxon>Zalariaceae</taxon>
        <taxon>Zalaria</taxon>
    </lineage>
</organism>
<evidence type="ECO:0000313" key="2">
    <source>
        <dbReference type="Proteomes" id="UP001320706"/>
    </source>
</evidence>
<dbReference type="EMBL" id="JAMKPW020000033">
    <property type="protein sequence ID" value="KAK8202087.1"/>
    <property type="molecule type" value="Genomic_DNA"/>
</dbReference>
<dbReference type="Proteomes" id="UP001320706">
    <property type="component" value="Unassembled WGS sequence"/>
</dbReference>
<reference evidence="1" key="1">
    <citation type="submission" date="2024-02" db="EMBL/GenBank/DDBJ databases">
        <title>Metagenome Assembled Genome of Zalaria obscura JY119.</title>
        <authorList>
            <person name="Vighnesh L."/>
            <person name="Jagadeeshwari U."/>
            <person name="Venkata Ramana C."/>
            <person name="Sasikala C."/>
        </authorList>
    </citation>
    <scope>NUCLEOTIDE SEQUENCE</scope>
    <source>
        <strain evidence="1">JY119</strain>
    </source>
</reference>
<accession>A0ACC3S8Z7</accession>
<proteinExistence type="predicted"/>
<sequence length="1553" mass="171426">MSTNEAVQPLRVNKPASSASPSKMPRPLSEISGTERRRNSPSYNQATRKMIVSRDSSPFDSSPFQKSPRLAWEGRDPMSPSRFDNENSASPDPRERELSPAAQRRASLEKLQKASRVKNSNMFARESKDKYDLLSSPVVERPTNSRPWSTQFQSNAFTRYDSLRKENNPLSSPELGLGLDNPKSPPVHRRTESKMELPTSSPTKSQADGTTSPPIRSPPSPMKSSLIANGRFNNSPMGSPQGLGLGFDPENGTWSDEEEQRASTPRGPRHAKSVTFDTAPPELNEYEEQTPEPSSVTSGSVREGSYDSDEYDDPSFERGSSYEQEDSFDASLEDTEKTPVVLPEDWQNMSPDMARTDLVDDYDDVFDGLGSPDSHALPDTPRQDHRDFMRSESFGSDGELRPLPPIPAIGSPGSRGRRDSSGSLTAAVERASSMTRNLPLPPPPAIFSKNDILLMRRNSSMTLEDRLELMALRDSPTVEKPSPLGLGLTGSLESIYTEKADVHVDEEEIDEDELANLPDVEAAPRISRESILRKVKASRFDDVDEDNYDDEASIHSDIRDYADLDLANLDPDVPIPSRETSKNFDEQDAMIIKQEDNDDSINLDAIPSADDQERQSSVIHHDVEREYSVEDTASRYSSPMSQAETEQGVSAPTFDIHSPKSPAFEGAFATPMEDPNKSGTKHMSLPALSSFLSADNDDFGLRSYLTPSPPPEEERKEQPEEQTLEEPRTPSTPGSVVHHSTESEGSFAELELLIVPERKATIKTQGKLRARPSGTPADLQTMINARRVASGETVPPIPDQFQRSASGSTMESETASEHTLSTQADSFVESETSRRESSRKLQLNLDIPVPAAADGLGFDLGQEFDRVIESQKVAFPPPSYARFPTSSQKHTAGNVPLSSSASALNSSYGAAENTGITSFSPQQRTGTNVYTRTQKGYLMRQNTKVVIASNRNFSDENPPPPMSPTFELLPATRGTRSAGNSPRKPSSEKFLTTEPWNGKRRKSTRQSNGRRQSHTAVTSAAPPLPGQESALGVVDEDAVMDGDDEGGERGRLFVKVVGVKDLDLPMPKSKSSSIAVGITGQLTPLDDRLYFQLTLDNGLHCVTTANLELGKSAPIGQEFELVVLQDLEFQLTLTTKLPPPPKQAAPVARPSSPTKSPTKQSALSRLLSSPKKRAERERKAREEAEAEERRLQEEEAKRKRTIAKPTAWDMMHELVDAKTGSFARAYISLKSHESQCFGRQLTVDVPCFNEWALEKDINVVSSVRSKRSNGNFGGFNRDGAIKRPPYPIGKLELQLLYVPKPKGATDDDMPKSMNGAVKEINAAMEVKESKFEGILSQQGGDCPYWRRRFFRLNGNKFTAYHEHTHQPRATINLAKAVKLIDDRRSLVSDPTVSPAKRRKSAFAEEDEGYQFVEEGFRIRFANGETIDFYADSSAQKEQWMEALSGAIGKPGKEEGKAKKWTEVVLAKERVQEKKREEKVERRNSVRPAAPERGSSKGSTGSKEVKSKFGEGDVDGDMDKPSVPLKDVGRRAATPPLSPRTGHRQRSAVKSMIF</sequence>
<keyword evidence="2" id="KW-1185">Reference proteome</keyword>